<protein>
    <recommendedName>
        <fullName evidence="1">YopX protein domain-containing protein</fullName>
    </recommendedName>
</protein>
<dbReference type="Pfam" id="PF09643">
    <property type="entry name" value="YopX"/>
    <property type="match status" value="1"/>
</dbReference>
<name>A0A7X0SKZ1_9BACL</name>
<dbReference type="Proteomes" id="UP000564644">
    <property type="component" value="Unassembled WGS sequence"/>
</dbReference>
<proteinExistence type="predicted"/>
<organism evidence="2 3">
    <name type="scientific">Cohnella zeiphila</name>
    <dbReference type="NCBI Taxonomy" id="2761120"/>
    <lineage>
        <taxon>Bacteria</taxon>
        <taxon>Bacillati</taxon>
        <taxon>Bacillota</taxon>
        <taxon>Bacilli</taxon>
        <taxon>Bacillales</taxon>
        <taxon>Paenibacillaceae</taxon>
        <taxon>Cohnella</taxon>
    </lineage>
</organism>
<accession>A0A7X0SKZ1</accession>
<dbReference type="AlphaFoldDB" id="A0A7X0SKZ1"/>
<dbReference type="InterPro" id="IPR023385">
    <property type="entry name" value="YopX-like_C"/>
</dbReference>
<sequence>MSREIKFRGRHIDTGEWVYGNLIGTDVIVGPIVEWDSEYFNTEYWVKVDPETVGQYTGLQDRNGKEIFEGDFVTLTKRDEEYVIQGNGYMDVGIENGWSVSGTVKFLHNSWFIEEDNEKGLPLDFEGKQALEIIGNIHENPELLSA</sequence>
<gene>
    <name evidence="2" type="ORF">H7C18_13385</name>
</gene>
<dbReference type="NCBIfam" id="TIGR01671">
    <property type="entry name" value="phage_TIGR01671"/>
    <property type="match status" value="1"/>
</dbReference>
<comment type="caution">
    <text evidence="2">The sequence shown here is derived from an EMBL/GenBank/DDBJ whole genome shotgun (WGS) entry which is preliminary data.</text>
</comment>
<dbReference type="RefSeq" id="WP_185129580.1">
    <property type="nucleotide sequence ID" value="NZ_JACJVO010000016.1"/>
</dbReference>
<dbReference type="InterPro" id="IPR019096">
    <property type="entry name" value="YopX_protein"/>
</dbReference>
<evidence type="ECO:0000313" key="3">
    <source>
        <dbReference type="Proteomes" id="UP000564644"/>
    </source>
</evidence>
<dbReference type="EMBL" id="JACJVO010000016">
    <property type="protein sequence ID" value="MBB6731908.1"/>
    <property type="molecule type" value="Genomic_DNA"/>
</dbReference>
<evidence type="ECO:0000259" key="1">
    <source>
        <dbReference type="Pfam" id="PF09643"/>
    </source>
</evidence>
<dbReference type="SUPFAM" id="SSF159006">
    <property type="entry name" value="YopX-like"/>
    <property type="match status" value="1"/>
</dbReference>
<feature type="domain" description="YopX protein" evidence="1">
    <location>
        <begin position="6"/>
        <end position="144"/>
    </location>
</feature>
<reference evidence="2 3" key="1">
    <citation type="submission" date="2020-08" db="EMBL/GenBank/DDBJ databases">
        <title>Cohnella phylogeny.</title>
        <authorList>
            <person name="Dunlap C."/>
        </authorList>
    </citation>
    <scope>NUCLEOTIDE SEQUENCE [LARGE SCALE GENOMIC DNA]</scope>
    <source>
        <strain evidence="2 3">CBP 2801</strain>
    </source>
</reference>
<dbReference type="Gene3D" id="2.30.30.290">
    <property type="entry name" value="YopX-like domains"/>
    <property type="match status" value="1"/>
</dbReference>
<dbReference type="InterPro" id="IPR010024">
    <property type="entry name" value="CHP16711"/>
</dbReference>
<evidence type="ECO:0000313" key="2">
    <source>
        <dbReference type="EMBL" id="MBB6731908.1"/>
    </source>
</evidence>
<keyword evidence="3" id="KW-1185">Reference proteome</keyword>